<evidence type="ECO:0000313" key="1">
    <source>
        <dbReference type="EMBL" id="CAB4186146.1"/>
    </source>
</evidence>
<protein>
    <submittedName>
        <fullName evidence="1">Uncharacterized protein</fullName>
    </submittedName>
</protein>
<reference evidence="1" key="1">
    <citation type="submission" date="2020-05" db="EMBL/GenBank/DDBJ databases">
        <authorList>
            <person name="Chiriac C."/>
            <person name="Salcher M."/>
            <person name="Ghai R."/>
            <person name="Kavagutti S V."/>
        </authorList>
    </citation>
    <scope>NUCLEOTIDE SEQUENCE</scope>
</reference>
<accession>A0A6J5QUB5</accession>
<dbReference type="EMBL" id="LR797089">
    <property type="protein sequence ID" value="CAB4186146.1"/>
    <property type="molecule type" value="Genomic_DNA"/>
</dbReference>
<sequence length="71" mass="8625">MMPKKSYLDGYKDEEDYFTNAPDELLQKHYIKIEDFETSLTFHRLMMKYRNPFPLLTANYKIYEHLGIDRG</sequence>
<name>A0A6J5QUB5_9CAUD</name>
<proteinExistence type="predicted"/>
<organism evidence="1">
    <name type="scientific">uncultured Caudovirales phage</name>
    <dbReference type="NCBI Taxonomy" id="2100421"/>
    <lineage>
        <taxon>Viruses</taxon>
        <taxon>Duplodnaviria</taxon>
        <taxon>Heunggongvirae</taxon>
        <taxon>Uroviricota</taxon>
        <taxon>Caudoviricetes</taxon>
        <taxon>Peduoviridae</taxon>
        <taxon>Maltschvirus</taxon>
        <taxon>Maltschvirus maltsch</taxon>
    </lineage>
</organism>
<gene>
    <name evidence="1" type="ORF">UFOVP1142_22</name>
</gene>